<evidence type="ECO:0000256" key="14">
    <source>
        <dbReference type="RuleBase" id="RU361169"/>
    </source>
</evidence>
<dbReference type="InterPro" id="IPR011050">
    <property type="entry name" value="Pectin_lyase_fold/virulence"/>
</dbReference>
<organism evidence="16 17">
    <name type="scientific">Lentinula edodes</name>
    <name type="common">Shiitake mushroom</name>
    <name type="synonym">Lentinus edodes</name>
    <dbReference type="NCBI Taxonomy" id="5353"/>
    <lineage>
        <taxon>Eukaryota</taxon>
        <taxon>Fungi</taxon>
        <taxon>Dikarya</taxon>
        <taxon>Basidiomycota</taxon>
        <taxon>Agaricomycotina</taxon>
        <taxon>Agaricomycetes</taxon>
        <taxon>Agaricomycetidae</taxon>
        <taxon>Agaricales</taxon>
        <taxon>Marasmiineae</taxon>
        <taxon>Omphalotaceae</taxon>
        <taxon>Lentinula</taxon>
    </lineage>
</organism>
<feature type="chain" id="PRO_5012026743" evidence="15">
    <location>
        <begin position="23"/>
        <end position="398"/>
    </location>
</feature>
<evidence type="ECO:0000256" key="4">
    <source>
        <dbReference type="ARBA" id="ARBA00022729"/>
    </source>
</evidence>
<feature type="signal peptide" evidence="15">
    <location>
        <begin position="1"/>
        <end position="22"/>
    </location>
</feature>
<evidence type="ECO:0000256" key="11">
    <source>
        <dbReference type="ARBA" id="ARBA00023326"/>
    </source>
</evidence>
<dbReference type="InterPro" id="IPR012334">
    <property type="entry name" value="Pectin_lyas_fold"/>
</dbReference>
<gene>
    <name evidence="16" type="ORF">LENED_004213</name>
</gene>
<keyword evidence="11" id="KW-0624">Polysaccharide degradation</keyword>
<reference evidence="16 17" key="1">
    <citation type="submission" date="2016-08" db="EMBL/GenBank/DDBJ databases">
        <authorList>
            <consortium name="Lentinula edodes genome sequencing consortium"/>
            <person name="Sakamoto Y."/>
            <person name="Nakade K."/>
            <person name="Sato S."/>
            <person name="Yoshida Y."/>
            <person name="Miyazaki K."/>
            <person name="Natsume S."/>
            <person name="Konno N."/>
        </authorList>
    </citation>
    <scope>NUCLEOTIDE SEQUENCE [LARGE SCALE GENOMIC DNA]</scope>
    <source>
        <strain evidence="16 17">NBRC 111202</strain>
    </source>
</reference>
<dbReference type="PANTHER" id="PTHR31736:SF9">
    <property type="entry name" value="ENDO-XYLOGALACTURONAN HYDROLASE A-RELATED"/>
    <property type="match status" value="1"/>
</dbReference>
<feature type="active site" evidence="13">
    <location>
        <position position="245"/>
    </location>
</feature>
<evidence type="ECO:0000256" key="9">
    <source>
        <dbReference type="ARBA" id="ARBA00023295"/>
    </source>
</evidence>
<dbReference type="GO" id="GO:0000272">
    <property type="term" value="P:polysaccharide catabolic process"/>
    <property type="evidence" value="ECO:0007669"/>
    <property type="project" value="UniProtKB-KW"/>
</dbReference>
<dbReference type="PROSITE" id="PS00502">
    <property type="entry name" value="POLYGALACTURONASE"/>
    <property type="match status" value="1"/>
</dbReference>
<dbReference type="Gene3D" id="2.160.20.10">
    <property type="entry name" value="Single-stranded right-handed beta-helix, Pectin lyase-like"/>
    <property type="match status" value="1"/>
</dbReference>
<evidence type="ECO:0000256" key="13">
    <source>
        <dbReference type="PROSITE-ProRule" id="PRU10052"/>
    </source>
</evidence>
<evidence type="ECO:0000256" key="10">
    <source>
        <dbReference type="ARBA" id="ARBA00023316"/>
    </source>
</evidence>
<dbReference type="GO" id="GO:0004650">
    <property type="term" value="F:polygalacturonase activity"/>
    <property type="evidence" value="ECO:0007669"/>
    <property type="project" value="InterPro"/>
</dbReference>
<evidence type="ECO:0000256" key="6">
    <source>
        <dbReference type="ARBA" id="ARBA00022801"/>
    </source>
</evidence>
<evidence type="ECO:0000256" key="2">
    <source>
        <dbReference type="ARBA" id="ARBA00008834"/>
    </source>
</evidence>
<evidence type="ECO:0000256" key="8">
    <source>
        <dbReference type="ARBA" id="ARBA00023277"/>
    </source>
</evidence>
<dbReference type="OrthoDB" id="187139at2759"/>
<evidence type="ECO:0000256" key="12">
    <source>
        <dbReference type="ARBA" id="ARBA00037278"/>
    </source>
</evidence>
<dbReference type="InterPro" id="IPR000743">
    <property type="entry name" value="Glyco_hydro_28"/>
</dbReference>
<evidence type="ECO:0000313" key="17">
    <source>
        <dbReference type="Proteomes" id="UP000188533"/>
    </source>
</evidence>
<keyword evidence="5" id="KW-0677">Repeat</keyword>
<reference evidence="16 17" key="2">
    <citation type="submission" date="2017-02" db="EMBL/GenBank/DDBJ databases">
        <title>A genome survey and senescence transcriptome analysis in Lentinula edodes.</title>
        <authorList>
            <person name="Sakamoto Y."/>
            <person name="Nakade K."/>
            <person name="Sato S."/>
            <person name="Yoshida Y."/>
            <person name="Miyazaki K."/>
            <person name="Natsume S."/>
            <person name="Konno N."/>
        </authorList>
    </citation>
    <scope>NUCLEOTIDE SEQUENCE [LARGE SCALE GENOMIC DNA]</scope>
    <source>
        <strain evidence="16 17">NBRC 111202</strain>
    </source>
</reference>
<keyword evidence="6 14" id="KW-0378">Hydrolase</keyword>
<keyword evidence="10" id="KW-0961">Cell wall biogenesis/degradation</keyword>
<dbReference type="GO" id="GO:0005576">
    <property type="term" value="C:extracellular region"/>
    <property type="evidence" value="ECO:0007669"/>
    <property type="project" value="UniProtKB-SubCell"/>
</dbReference>
<dbReference type="PANTHER" id="PTHR31736">
    <property type="match status" value="1"/>
</dbReference>
<dbReference type="Pfam" id="PF00295">
    <property type="entry name" value="Glyco_hydro_28"/>
    <property type="match status" value="1"/>
</dbReference>
<keyword evidence="17" id="KW-1185">Reference proteome</keyword>
<keyword evidence="8" id="KW-0119">Carbohydrate metabolism</keyword>
<evidence type="ECO:0000256" key="15">
    <source>
        <dbReference type="SAM" id="SignalP"/>
    </source>
</evidence>
<evidence type="ECO:0000256" key="1">
    <source>
        <dbReference type="ARBA" id="ARBA00004613"/>
    </source>
</evidence>
<accession>A0A1Q3E5N1</accession>
<dbReference type="Proteomes" id="UP000188533">
    <property type="component" value="Unassembled WGS sequence"/>
</dbReference>
<dbReference type="GO" id="GO:0071555">
    <property type="term" value="P:cell wall organization"/>
    <property type="evidence" value="ECO:0007669"/>
    <property type="project" value="UniProtKB-KW"/>
</dbReference>
<keyword evidence="3" id="KW-0964">Secreted</keyword>
<name>A0A1Q3E5N1_LENED</name>
<comment type="subcellular location">
    <subcellularLocation>
        <location evidence="1">Secreted</location>
    </subcellularLocation>
</comment>
<sequence length="398" mass="40781">MAARLDILLLFLFTVVPCLTLGAAFEKRTTCTPTSHGEAGVDDVPSITEAIQSCGDGGIILIPAGVVFQLGSTLSFAGCNNCEMQLEGTLKLTDDLDAWDGVKAIILLDDITGATIHSVTGTGLLDGNGLPYWTEFNEDSSYSRPTLVYIDGGSDITIENLLVRNAPNVFMSAAGDATNIHYSGLTMQAIPSNGVTPKNTDGFDIGPASQVTITNVVVDNQDDCIAFKGGANFVTVTDISCSGSHGLSIGSLGEGTSGNTVTNIFVSGATMTSSSKATGIKLWDGSSGHGVATVNNVTFNDITVDSSDYAAQIQVCYESTGTCVPSAHMLTDIVFSNFKGTTSGAEGSVVANLDCPADGTCGIIFENFEVNPPSGSAEVLCSNVPSSAGITCAGAASG</sequence>
<keyword evidence="7" id="KW-0325">Glycoprotein</keyword>
<comment type="similarity">
    <text evidence="2 14">Belongs to the glycosyl hydrolase 28 family.</text>
</comment>
<keyword evidence="9 14" id="KW-0326">Glycosidase</keyword>
<evidence type="ECO:0000256" key="3">
    <source>
        <dbReference type="ARBA" id="ARBA00022525"/>
    </source>
</evidence>
<evidence type="ECO:0000256" key="5">
    <source>
        <dbReference type="ARBA" id="ARBA00022737"/>
    </source>
</evidence>
<protein>
    <submittedName>
        <fullName evidence="16">Extracellular exo-polygalacturonase</fullName>
    </submittedName>
</protein>
<keyword evidence="4 15" id="KW-0732">Signal</keyword>
<dbReference type="EMBL" id="BDGU01000101">
    <property type="protein sequence ID" value="GAW02550.1"/>
    <property type="molecule type" value="Genomic_DNA"/>
</dbReference>
<dbReference type="SUPFAM" id="SSF51126">
    <property type="entry name" value="Pectin lyase-like"/>
    <property type="match status" value="1"/>
</dbReference>
<dbReference type="AlphaFoldDB" id="A0A1Q3E5N1"/>
<proteinExistence type="inferred from homology"/>
<evidence type="ECO:0000313" key="16">
    <source>
        <dbReference type="EMBL" id="GAW02550.1"/>
    </source>
</evidence>
<dbReference type="STRING" id="5353.A0A1Q3E5N1"/>
<comment type="caution">
    <text evidence="16">The sequence shown here is derived from an EMBL/GenBank/DDBJ whole genome shotgun (WGS) entry which is preliminary data.</text>
</comment>
<comment type="function">
    <text evidence="12">Pectinolytic enzyme involved in the degradation of xylogalacturonan (xga), a galacturonan backbone heavily substituted with xylose, and which is one important component of the hairy regions of pectin. Activity requires a galacturonic acid backbone substituted with xylose.</text>
</comment>
<evidence type="ECO:0000256" key="7">
    <source>
        <dbReference type="ARBA" id="ARBA00023180"/>
    </source>
</evidence>